<keyword evidence="2" id="KW-1133">Transmembrane helix</keyword>
<evidence type="ECO:0000313" key="3">
    <source>
        <dbReference type="EMBL" id="EZA53402.1"/>
    </source>
</evidence>
<feature type="transmembrane region" description="Helical" evidence="2">
    <location>
        <begin position="115"/>
        <end position="137"/>
    </location>
</feature>
<protein>
    <recommendedName>
        <fullName evidence="5">EB domain-containing protein</fullName>
    </recommendedName>
</protein>
<dbReference type="OrthoDB" id="6610549at2759"/>
<proteinExistence type="predicted"/>
<keyword evidence="2" id="KW-0472">Membrane</keyword>
<evidence type="ECO:0000256" key="1">
    <source>
        <dbReference type="SAM" id="MobiDB-lite"/>
    </source>
</evidence>
<dbReference type="Proteomes" id="UP000053097">
    <property type="component" value="Unassembled WGS sequence"/>
</dbReference>
<evidence type="ECO:0000313" key="4">
    <source>
        <dbReference type="Proteomes" id="UP000053097"/>
    </source>
</evidence>
<gene>
    <name evidence="3" type="ORF">X777_06483</name>
</gene>
<reference evidence="3 4" key="1">
    <citation type="journal article" date="2014" name="Curr. Biol.">
        <title>The genome of the clonal raider ant Cerapachys biroi.</title>
        <authorList>
            <person name="Oxley P.R."/>
            <person name="Ji L."/>
            <person name="Fetter-Pruneda I."/>
            <person name="McKenzie S.K."/>
            <person name="Li C."/>
            <person name="Hu H."/>
            <person name="Zhang G."/>
            <person name="Kronauer D.J."/>
        </authorList>
    </citation>
    <scope>NUCLEOTIDE SEQUENCE [LARGE SCALE GENOMIC DNA]</scope>
</reference>
<accession>A0A026WBD4</accession>
<dbReference type="OMA" id="MVPIIVC"/>
<evidence type="ECO:0008006" key="5">
    <source>
        <dbReference type="Google" id="ProtNLM"/>
    </source>
</evidence>
<feature type="region of interest" description="Disordered" evidence="1">
    <location>
        <begin position="230"/>
        <end position="274"/>
    </location>
</feature>
<feature type="region of interest" description="Disordered" evidence="1">
    <location>
        <begin position="170"/>
        <end position="194"/>
    </location>
</feature>
<evidence type="ECO:0000256" key="2">
    <source>
        <dbReference type="SAM" id="Phobius"/>
    </source>
</evidence>
<feature type="compositionally biased region" description="Low complexity" evidence="1">
    <location>
        <begin position="248"/>
        <end position="266"/>
    </location>
</feature>
<keyword evidence="2" id="KW-0812">Transmembrane</keyword>
<dbReference type="STRING" id="2015173.A0A026WBD4"/>
<name>A0A026WBD4_OOCBI</name>
<organism evidence="3 4">
    <name type="scientific">Ooceraea biroi</name>
    <name type="common">Clonal raider ant</name>
    <name type="synonym">Cerapachys biroi</name>
    <dbReference type="NCBI Taxonomy" id="2015173"/>
    <lineage>
        <taxon>Eukaryota</taxon>
        <taxon>Metazoa</taxon>
        <taxon>Ecdysozoa</taxon>
        <taxon>Arthropoda</taxon>
        <taxon>Hexapoda</taxon>
        <taxon>Insecta</taxon>
        <taxon>Pterygota</taxon>
        <taxon>Neoptera</taxon>
        <taxon>Endopterygota</taxon>
        <taxon>Hymenoptera</taxon>
        <taxon>Apocrita</taxon>
        <taxon>Aculeata</taxon>
        <taxon>Formicoidea</taxon>
        <taxon>Formicidae</taxon>
        <taxon>Dorylinae</taxon>
        <taxon>Ooceraea</taxon>
    </lineage>
</organism>
<sequence>MYGLSGKGTKKFGDVCEGNKDCGFPGSYCEPKSKKCICKEEFEATNHIDKCGHAANVNESCFFHEQCEARVPQTECRDGRCICLFEKIPVTQPDGTINCVAEQKEPTSLRYIDPAMIGVLVGMALMFVIICVVLRLFSRARWRENRTIFNTPNARLMNVSLLRENKLLHTQERRGSRASVRAPSRQPSMASLRAHSPNASQDYLAVFMLKVILAFRVMLPHCRAKARDTLARKSLSPGSHTGSRRGSRASSGNASAASVKSNKSPNHTNNVADPVLENVTVEILDGKA</sequence>
<keyword evidence="4" id="KW-1185">Reference proteome</keyword>
<dbReference type="AlphaFoldDB" id="A0A026WBD4"/>
<dbReference type="EMBL" id="KK107293">
    <property type="protein sequence ID" value="EZA53402.1"/>
    <property type="molecule type" value="Genomic_DNA"/>
</dbReference>